<name>A0AAN8Z7R0_9MAGN</name>
<evidence type="ECO:0000313" key="2">
    <source>
        <dbReference type="Proteomes" id="UP001370490"/>
    </source>
</evidence>
<reference evidence="1 2" key="1">
    <citation type="submission" date="2023-12" db="EMBL/GenBank/DDBJ databases">
        <title>A high-quality genome assembly for Dillenia turbinata (Dilleniales).</title>
        <authorList>
            <person name="Chanderbali A."/>
        </authorList>
    </citation>
    <scope>NUCLEOTIDE SEQUENCE [LARGE SCALE GENOMIC DNA]</scope>
    <source>
        <strain evidence="1">LSX21</strain>
        <tissue evidence="1">Leaf</tissue>
    </source>
</reference>
<comment type="caution">
    <text evidence="1">The sequence shown here is derived from an EMBL/GenBank/DDBJ whole genome shotgun (WGS) entry which is preliminary data.</text>
</comment>
<protein>
    <submittedName>
        <fullName evidence="1">Uncharacterized protein</fullName>
    </submittedName>
</protein>
<gene>
    <name evidence="1" type="ORF">RJ641_003853</name>
</gene>
<evidence type="ECO:0000313" key="1">
    <source>
        <dbReference type="EMBL" id="KAK6929759.1"/>
    </source>
</evidence>
<organism evidence="1 2">
    <name type="scientific">Dillenia turbinata</name>
    <dbReference type="NCBI Taxonomy" id="194707"/>
    <lineage>
        <taxon>Eukaryota</taxon>
        <taxon>Viridiplantae</taxon>
        <taxon>Streptophyta</taxon>
        <taxon>Embryophyta</taxon>
        <taxon>Tracheophyta</taxon>
        <taxon>Spermatophyta</taxon>
        <taxon>Magnoliopsida</taxon>
        <taxon>eudicotyledons</taxon>
        <taxon>Gunneridae</taxon>
        <taxon>Pentapetalae</taxon>
        <taxon>Dilleniales</taxon>
        <taxon>Dilleniaceae</taxon>
        <taxon>Dillenia</taxon>
    </lineage>
</organism>
<dbReference type="EMBL" id="JBAMMX010000012">
    <property type="protein sequence ID" value="KAK6929759.1"/>
    <property type="molecule type" value="Genomic_DNA"/>
</dbReference>
<keyword evidence="2" id="KW-1185">Reference proteome</keyword>
<proteinExistence type="predicted"/>
<accession>A0AAN8Z7R0</accession>
<dbReference type="AlphaFoldDB" id="A0AAN8Z7R0"/>
<dbReference type="Proteomes" id="UP001370490">
    <property type="component" value="Unassembled WGS sequence"/>
</dbReference>
<sequence>MGFTIFEISSGKPLINGDGLLHFDFCADRAISYILATGAGAAFDATIDLKGQTDGGVLDKKSFINIAREKKKEEVHLPPKAS</sequence>